<dbReference type="PRINTS" id="PR00081">
    <property type="entry name" value="GDHRDH"/>
</dbReference>
<dbReference type="PRINTS" id="PR00080">
    <property type="entry name" value="SDRFAMILY"/>
</dbReference>
<proteinExistence type="inferred from homology"/>
<dbReference type="InterPro" id="IPR002347">
    <property type="entry name" value="SDR_fam"/>
</dbReference>
<dbReference type="PANTHER" id="PTHR42760">
    <property type="entry name" value="SHORT-CHAIN DEHYDROGENASES/REDUCTASES FAMILY MEMBER"/>
    <property type="match status" value="1"/>
</dbReference>
<reference evidence="3" key="1">
    <citation type="journal article" date="2020" name="mSystems">
        <title>Genome- and Community-Level Interaction Insights into Carbon Utilization and Element Cycling Functions of Hydrothermarchaeota in Hydrothermal Sediment.</title>
        <authorList>
            <person name="Zhou Z."/>
            <person name="Liu Y."/>
            <person name="Xu W."/>
            <person name="Pan J."/>
            <person name="Luo Z.H."/>
            <person name="Li M."/>
        </authorList>
    </citation>
    <scope>NUCLEOTIDE SEQUENCE [LARGE SCALE GENOMIC DNA]</scope>
    <source>
        <strain evidence="3">SpSt-556</strain>
    </source>
</reference>
<dbReference type="Pfam" id="PF13561">
    <property type="entry name" value="adh_short_C2"/>
    <property type="match status" value="1"/>
</dbReference>
<dbReference type="InterPro" id="IPR036291">
    <property type="entry name" value="NAD(P)-bd_dom_sf"/>
</dbReference>
<dbReference type="EMBL" id="DSXR01000074">
    <property type="protein sequence ID" value="HGS87411.1"/>
    <property type="molecule type" value="Genomic_DNA"/>
</dbReference>
<evidence type="ECO:0000256" key="2">
    <source>
        <dbReference type="ARBA" id="ARBA00023002"/>
    </source>
</evidence>
<sequence length="256" mass="26813">MQLKDKVAVITGAGSGIGAAIARAFSKEGAQVIGWDINLSAAQETCASCAFPSNTTSVQVDVTNPSRVEEATLQVLSQFHRFDILVNVAGGSGRRWGDGPVDACTLEGWHKTLDLNLNSLFYCCKFAVQAMLPQQSGAIVVISSVLGLVGGDEDFATHAYATSKGAAISLTRSIAAYYAPQGIRANVICPGLIATPMSRRAQYSPSIRSRLADLQPLTADFGQPEDVAGAAVYLASDAARFVTGAVLTVDGGWTVR</sequence>
<organism evidence="3">
    <name type="scientific">Bellilinea caldifistulae</name>
    <dbReference type="NCBI Taxonomy" id="360411"/>
    <lineage>
        <taxon>Bacteria</taxon>
        <taxon>Bacillati</taxon>
        <taxon>Chloroflexota</taxon>
        <taxon>Anaerolineae</taxon>
        <taxon>Anaerolineales</taxon>
        <taxon>Anaerolineaceae</taxon>
        <taxon>Bellilinea</taxon>
    </lineage>
</organism>
<comment type="caution">
    <text evidence="3">The sequence shown here is derived from an EMBL/GenBank/DDBJ whole genome shotgun (WGS) entry which is preliminary data.</text>
</comment>
<evidence type="ECO:0000313" key="3">
    <source>
        <dbReference type="EMBL" id="HGS87411.1"/>
    </source>
</evidence>
<dbReference type="GO" id="GO:0016616">
    <property type="term" value="F:oxidoreductase activity, acting on the CH-OH group of donors, NAD or NADP as acceptor"/>
    <property type="evidence" value="ECO:0007669"/>
    <property type="project" value="TreeGrafter"/>
</dbReference>
<keyword evidence="2" id="KW-0560">Oxidoreductase</keyword>
<protein>
    <submittedName>
        <fullName evidence="3">SDR family oxidoreductase</fullName>
    </submittedName>
</protein>
<dbReference type="CDD" id="cd05233">
    <property type="entry name" value="SDR_c"/>
    <property type="match status" value="1"/>
</dbReference>
<comment type="similarity">
    <text evidence="1">Belongs to the short-chain dehydrogenases/reductases (SDR) family.</text>
</comment>
<dbReference type="Gene3D" id="3.40.50.720">
    <property type="entry name" value="NAD(P)-binding Rossmann-like Domain"/>
    <property type="match status" value="1"/>
</dbReference>
<dbReference type="SUPFAM" id="SSF51735">
    <property type="entry name" value="NAD(P)-binding Rossmann-fold domains"/>
    <property type="match status" value="1"/>
</dbReference>
<evidence type="ECO:0000256" key="1">
    <source>
        <dbReference type="ARBA" id="ARBA00006484"/>
    </source>
</evidence>
<gene>
    <name evidence="3" type="ORF">ENT17_07305</name>
</gene>
<dbReference type="AlphaFoldDB" id="A0A7C4Q1S8"/>
<name>A0A7C4Q1S8_9CHLR</name>
<accession>A0A7C4Q1S8</accession>
<dbReference type="FunFam" id="3.40.50.720:FF:000084">
    <property type="entry name" value="Short-chain dehydrogenase reductase"/>
    <property type="match status" value="1"/>
</dbReference>